<dbReference type="NCBIfam" id="TIGR00022">
    <property type="entry name" value="YhcH/YjgK/YiaL family protein"/>
    <property type="match status" value="1"/>
</dbReference>
<dbReference type="AlphaFoldDB" id="A0A4P7VKZ7"/>
<dbReference type="KEGG" id="mgod:E7746_10530"/>
<dbReference type="Gene3D" id="2.60.120.370">
    <property type="entry name" value="YhcH/YjgK/YiaL"/>
    <property type="match status" value="1"/>
</dbReference>
<dbReference type="OrthoDB" id="9792756at2"/>
<name>A0A4P7VKZ7_9BACT</name>
<reference evidence="1 2" key="1">
    <citation type="submission" date="2019-02" db="EMBL/GenBank/DDBJ databases">
        <title>Isolation and identification of novel species under the genus Muribaculum.</title>
        <authorList>
            <person name="Miyake S."/>
            <person name="Ding Y."/>
            <person name="Low A."/>
            <person name="Soh M."/>
            <person name="Seedorf H."/>
        </authorList>
    </citation>
    <scope>NUCLEOTIDE SEQUENCE [LARGE SCALE GENOMIC DNA]</scope>
    <source>
        <strain evidence="1 2">TLL-A4</strain>
    </source>
</reference>
<dbReference type="RefSeq" id="WP_136410752.1">
    <property type="nucleotide sequence ID" value="NZ_CP039393.1"/>
</dbReference>
<organism evidence="1 2">
    <name type="scientific">Muribaculum gordoncarteri</name>
    <dbReference type="NCBI Taxonomy" id="2530390"/>
    <lineage>
        <taxon>Bacteria</taxon>
        <taxon>Pseudomonadati</taxon>
        <taxon>Bacteroidota</taxon>
        <taxon>Bacteroidia</taxon>
        <taxon>Bacteroidales</taxon>
        <taxon>Muribaculaceae</taxon>
        <taxon>Muribaculum</taxon>
    </lineage>
</organism>
<dbReference type="PANTHER" id="PTHR34986">
    <property type="entry name" value="EVOLVED BETA-GALACTOSIDASE SUBUNIT BETA"/>
    <property type="match status" value="1"/>
</dbReference>
<proteinExistence type="predicted"/>
<accession>A0A4P7VKZ7</accession>
<dbReference type="Pfam" id="PF04074">
    <property type="entry name" value="DUF386"/>
    <property type="match status" value="1"/>
</dbReference>
<evidence type="ECO:0000313" key="2">
    <source>
        <dbReference type="Proteomes" id="UP000297031"/>
    </source>
</evidence>
<sequence length="149" mass="16915">MILADLKDTTYSDRLSPEIARALKWINEHRHDPFMTGSILLDDNGDIRVNREEVNLRNADDALLEAHRRYLDIHVPLSGPETIGWSVTSGLSLVEQPYDKERDMAFFSDKPQCYVTVTPGQYIILFPEDAHAPNIGNGTHHKFCVKIAL</sequence>
<dbReference type="PANTHER" id="PTHR34986:SF1">
    <property type="entry name" value="PROTEIN YIAL"/>
    <property type="match status" value="1"/>
</dbReference>
<dbReference type="Proteomes" id="UP000297031">
    <property type="component" value="Chromosome"/>
</dbReference>
<dbReference type="EMBL" id="CP039393">
    <property type="protein sequence ID" value="QCD36283.1"/>
    <property type="molecule type" value="Genomic_DNA"/>
</dbReference>
<gene>
    <name evidence="1" type="ORF">E7746_10530</name>
</gene>
<dbReference type="InterPro" id="IPR004375">
    <property type="entry name" value="NanQ/TabA/YiaL"/>
</dbReference>
<protein>
    <submittedName>
        <fullName evidence="1">DUF386 domain-containing protein</fullName>
    </submittedName>
</protein>
<keyword evidence="2" id="KW-1185">Reference proteome</keyword>
<dbReference type="InterPro" id="IPR037012">
    <property type="entry name" value="NanQ/TabA/YiaL_sf"/>
</dbReference>
<dbReference type="GO" id="GO:0005829">
    <property type="term" value="C:cytosol"/>
    <property type="evidence" value="ECO:0007669"/>
    <property type="project" value="TreeGrafter"/>
</dbReference>
<evidence type="ECO:0000313" key="1">
    <source>
        <dbReference type="EMBL" id="QCD36283.1"/>
    </source>
</evidence>
<dbReference type="SUPFAM" id="SSF51197">
    <property type="entry name" value="Clavaminate synthase-like"/>
    <property type="match status" value="1"/>
</dbReference>